<dbReference type="AlphaFoldDB" id="A0A7Z2G812"/>
<accession>A0A7Z2G812</accession>
<sequence>MKLLSKHWSHRFPVELSSEQATIYFGDSGCRLTPRNGALNIEVWGEKNALPQLQDIVLDHLQRFARRGETLRASWSRDE</sequence>
<dbReference type="KEGG" id="pacp:FAZ97_18315"/>
<keyword evidence="2" id="KW-1185">Reference proteome</keyword>
<gene>
    <name evidence="1" type="ORF">FAZ97_18315</name>
</gene>
<dbReference type="OrthoDB" id="9806511at2"/>
<dbReference type="Gene3D" id="3.30.310.50">
    <property type="entry name" value="Alpha-D-phosphohexomutase, C-terminal domain"/>
    <property type="match status" value="1"/>
</dbReference>
<dbReference type="EMBL" id="CP046910">
    <property type="protein sequence ID" value="QGZ56907.1"/>
    <property type="molecule type" value="Genomic_DNA"/>
</dbReference>
<protein>
    <submittedName>
        <fullName evidence="1">DUF2218 domain-containing protein</fullName>
    </submittedName>
</protein>
<dbReference type="InterPro" id="IPR014543">
    <property type="entry name" value="UCP028291"/>
</dbReference>
<dbReference type="Pfam" id="PF09981">
    <property type="entry name" value="DUF2218"/>
    <property type="match status" value="1"/>
</dbReference>
<evidence type="ECO:0000313" key="2">
    <source>
        <dbReference type="Proteomes" id="UP000434209"/>
    </source>
</evidence>
<evidence type="ECO:0000313" key="1">
    <source>
        <dbReference type="EMBL" id="QGZ56907.1"/>
    </source>
</evidence>
<reference evidence="1 2" key="1">
    <citation type="submission" date="2019-12" db="EMBL/GenBank/DDBJ databases">
        <title>Paraburkholderia acidiphila 7Q-K02 sp. nov and Paraburkholderia acidisoli DHF22 sp. nov., two strains isolated from forest soil.</title>
        <authorList>
            <person name="Gao Z."/>
            <person name="Qiu L."/>
        </authorList>
    </citation>
    <scope>NUCLEOTIDE SEQUENCE [LARGE SCALE GENOMIC DNA]</scope>
    <source>
        <strain evidence="1 2">7Q-K02</strain>
    </source>
</reference>
<organism evidence="1 2">
    <name type="scientific">Paraburkholderia acidiphila</name>
    <dbReference type="NCBI Taxonomy" id="2571747"/>
    <lineage>
        <taxon>Bacteria</taxon>
        <taxon>Pseudomonadati</taxon>
        <taxon>Pseudomonadota</taxon>
        <taxon>Betaproteobacteria</taxon>
        <taxon>Burkholderiales</taxon>
        <taxon>Burkholderiaceae</taxon>
        <taxon>Paraburkholderia</taxon>
    </lineage>
</organism>
<proteinExistence type="predicted"/>
<dbReference type="Proteomes" id="UP000434209">
    <property type="component" value="Chromosome 2"/>
</dbReference>
<name>A0A7Z2G812_9BURK</name>